<dbReference type="Proteomes" id="UP000885771">
    <property type="component" value="Unassembled WGS sequence"/>
</dbReference>
<evidence type="ECO:0000313" key="2">
    <source>
        <dbReference type="EMBL" id="HHM02210.1"/>
    </source>
</evidence>
<name>A0A7V5RPW6_CALAY</name>
<gene>
    <name evidence="2" type="ORF">ENJ15_04300</name>
</gene>
<reference evidence="2" key="1">
    <citation type="journal article" date="2020" name="mSystems">
        <title>Genome- and Community-Level Interaction Insights into Carbon Utilization and Element Cycling Functions of Hydrothermarchaeota in Hydrothermal Sediment.</title>
        <authorList>
            <person name="Zhou Z."/>
            <person name="Liu Y."/>
            <person name="Xu W."/>
            <person name="Pan J."/>
            <person name="Luo Z.H."/>
            <person name="Li M."/>
        </authorList>
    </citation>
    <scope>NUCLEOTIDE SEQUENCE [LARGE SCALE GENOMIC DNA]</scope>
    <source>
        <strain evidence="2">HyVt-460</strain>
    </source>
</reference>
<accession>A0A7V5RPW6</accession>
<feature type="region of interest" description="Disordered" evidence="1">
    <location>
        <begin position="105"/>
        <end position="127"/>
    </location>
</feature>
<evidence type="ECO:0000256" key="1">
    <source>
        <dbReference type="SAM" id="MobiDB-lite"/>
    </source>
</evidence>
<dbReference type="AlphaFoldDB" id="A0A7V5RPW6"/>
<proteinExistence type="predicted"/>
<dbReference type="EMBL" id="DRLI01000162">
    <property type="protein sequence ID" value="HHM02210.1"/>
    <property type="molecule type" value="Genomic_DNA"/>
</dbReference>
<organism evidence="2">
    <name type="scientific">Caldithrix abyssi</name>
    <dbReference type="NCBI Taxonomy" id="187145"/>
    <lineage>
        <taxon>Bacteria</taxon>
        <taxon>Pseudomonadati</taxon>
        <taxon>Calditrichota</taxon>
        <taxon>Calditrichia</taxon>
        <taxon>Calditrichales</taxon>
        <taxon>Calditrichaceae</taxon>
        <taxon>Caldithrix</taxon>
    </lineage>
</organism>
<feature type="non-terminal residue" evidence="2">
    <location>
        <position position="127"/>
    </location>
</feature>
<comment type="caution">
    <text evidence="2">The sequence shown here is derived from an EMBL/GenBank/DDBJ whole genome shotgun (WGS) entry which is preliminary data.</text>
</comment>
<protein>
    <submittedName>
        <fullName evidence="2">Uncharacterized protein</fullName>
    </submittedName>
</protein>
<sequence>MHKVFFSRFIADGSSKNRFDKLLDIFLQLLTYSGGSVTEALNWMNQLDQKHQLTDDAYGIGDFIRDLKEKGYIEDDPEKPGLFKVRPKAGQTIRKRSLDEIFGKLKKSGRGNHRTPFSGPGDETTSE</sequence>